<organism evidence="2 3">
    <name type="scientific">Ruminiclostridium herbifermentans</name>
    <dbReference type="NCBI Taxonomy" id="2488810"/>
    <lineage>
        <taxon>Bacteria</taxon>
        <taxon>Bacillati</taxon>
        <taxon>Bacillota</taxon>
        <taxon>Clostridia</taxon>
        <taxon>Eubacteriales</taxon>
        <taxon>Oscillospiraceae</taxon>
        <taxon>Ruminiclostridium</taxon>
    </lineage>
</organism>
<dbReference type="Proteomes" id="UP000306409">
    <property type="component" value="Chromosome"/>
</dbReference>
<proteinExistence type="predicted"/>
<dbReference type="EMBL" id="CP061336">
    <property type="protein sequence ID" value="QNU67146.1"/>
    <property type="molecule type" value="Genomic_DNA"/>
</dbReference>
<evidence type="ECO:0000313" key="3">
    <source>
        <dbReference type="Proteomes" id="UP000306409"/>
    </source>
</evidence>
<feature type="signal peptide" evidence="1">
    <location>
        <begin position="1"/>
        <end position="27"/>
    </location>
</feature>
<keyword evidence="1" id="KW-0732">Signal</keyword>
<dbReference type="KEGG" id="rher:EHE19_000910"/>
<keyword evidence="3" id="KW-1185">Reference proteome</keyword>
<reference evidence="2 3" key="1">
    <citation type="submission" date="2020-09" db="EMBL/GenBank/DDBJ databases">
        <title>Characterization and genome sequencing of Ruminiclostridium sp. nov. MA18.</title>
        <authorList>
            <person name="Rettenmaier R."/>
            <person name="Kowollik M.-L."/>
            <person name="Liebl W."/>
            <person name="Zverlov V."/>
        </authorList>
    </citation>
    <scope>NUCLEOTIDE SEQUENCE [LARGE SCALE GENOMIC DNA]</scope>
    <source>
        <strain evidence="2 3">MA18</strain>
    </source>
</reference>
<dbReference type="OrthoDB" id="9815841at2"/>
<dbReference type="RefSeq" id="WP_137697211.1">
    <property type="nucleotide sequence ID" value="NZ_CP061336.1"/>
</dbReference>
<dbReference type="Gene3D" id="1.10.287.950">
    <property type="entry name" value="Methyl-accepting chemotaxis protein"/>
    <property type="match status" value="1"/>
</dbReference>
<evidence type="ECO:0000256" key="1">
    <source>
        <dbReference type="SAM" id="SignalP"/>
    </source>
</evidence>
<feature type="chain" id="PRO_5035294002" evidence="1">
    <location>
        <begin position="28"/>
        <end position="717"/>
    </location>
</feature>
<dbReference type="AlphaFoldDB" id="A0A4U7JGN5"/>
<evidence type="ECO:0000313" key="2">
    <source>
        <dbReference type="EMBL" id="QNU67146.1"/>
    </source>
</evidence>
<dbReference type="SUPFAM" id="SSF58104">
    <property type="entry name" value="Methyl-accepting chemotaxis protein (MCP) signaling domain"/>
    <property type="match status" value="1"/>
</dbReference>
<gene>
    <name evidence="2" type="ORF">EHE19_000910</name>
</gene>
<protein>
    <submittedName>
        <fullName evidence="2">Uncharacterized protein</fullName>
    </submittedName>
</protein>
<sequence length="717" mass="78007">MKIIKRTFSGILAGIMVLTMLASDVNADTAGVTVDESVYVNLDYYGKTENLNIVKGCSLNGNLNFTDYGSYEKVTNMSNEVQPSISGDAVSWSFKENVNRFYYECTPKKGTIILPWDFDISYKLNGVPTNADKLAGVEGLVEINIKAIPNKKASQYLKNNMLLTIESLFDMTNTTSVEAPGAQIQSLGNYKAVIFAALPGEETSFTMRIGTKSFESTGIIMTMMPGTLDQLKTVKELKEAKDTVGDSGDELYNGLNELLNSIQSTSDGLNQLQSGLSSLESARSKVSSSKDGIYANADKSLADITNITKRISELIPHLKNGQKLVNNVNSDVNTLVDTMNSTKTYINSFSSSISKIQKSTDELYNNLSTVKGYSSDTKKILKEISNNIEISEDDKKAMETAMMLMNTRLTTLKEDLQALDAAMKAMPAQLDAASAYYGDPTVAILNGELKAIIASIQPTLNDLANTVYATNMLITELGKLSEKAEDLVSTAQSACELGNKYIDSIDAGISTTQNLLKQLDEIGNTTKAFLNKSNTIIDNISSLNGTINKYQSGATKALEDTEKLFEELNTGLTDTKVLLTSIKNTLKASDDDLDEGTRQSLAGLIDLLQDSLSGVNSTSSIKSASDKIKKTVDDKLDEIEENSNLLEMDAEAALISITSEKNPPPQTLQVIMRTHEISIDDSNSINDLEATKDQIGFIDRIVNVFAELWSKIASLFA</sequence>
<accession>A0A4U7JGN5</accession>
<name>A0A4U7JGN5_9FIRM</name>